<keyword evidence="2" id="KW-0238">DNA-binding</keyword>
<keyword evidence="1" id="KW-0805">Transcription regulation</keyword>
<dbReference type="OrthoDB" id="4937900at2759"/>
<dbReference type="Proteomes" id="UP000327118">
    <property type="component" value="Unassembled WGS sequence"/>
</dbReference>
<evidence type="ECO:0000259" key="5">
    <source>
        <dbReference type="PROSITE" id="PS50048"/>
    </source>
</evidence>
<dbReference type="SUPFAM" id="SSF57701">
    <property type="entry name" value="Zn2/Cys6 DNA-binding domain"/>
    <property type="match status" value="1"/>
</dbReference>
<dbReference type="PANTHER" id="PTHR47784:SF14">
    <property type="entry name" value="ZN(II)2CYS6 TRANSCRIPTION FACTOR (EUROFUNG)"/>
    <property type="match status" value="1"/>
</dbReference>
<evidence type="ECO:0000313" key="6">
    <source>
        <dbReference type="EMBL" id="KAE8353869.1"/>
    </source>
</evidence>
<dbReference type="Gene3D" id="4.10.240.10">
    <property type="entry name" value="Zn(2)-C6 fungal-type DNA-binding domain"/>
    <property type="match status" value="1"/>
</dbReference>
<keyword evidence="4" id="KW-0539">Nucleus</keyword>
<dbReference type="Pfam" id="PF11951">
    <property type="entry name" value="Fungal_trans_2"/>
    <property type="match status" value="1"/>
</dbReference>
<organism evidence="6 7">
    <name type="scientific">Aspergillus coremiiformis</name>
    <dbReference type="NCBI Taxonomy" id="138285"/>
    <lineage>
        <taxon>Eukaryota</taxon>
        <taxon>Fungi</taxon>
        <taxon>Dikarya</taxon>
        <taxon>Ascomycota</taxon>
        <taxon>Pezizomycotina</taxon>
        <taxon>Eurotiomycetes</taxon>
        <taxon>Eurotiomycetidae</taxon>
        <taxon>Eurotiales</taxon>
        <taxon>Aspergillaceae</taxon>
        <taxon>Aspergillus</taxon>
        <taxon>Aspergillus subgen. Circumdati</taxon>
    </lineage>
</organism>
<dbReference type="AlphaFoldDB" id="A0A5N6ZAW5"/>
<evidence type="ECO:0000256" key="4">
    <source>
        <dbReference type="ARBA" id="ARBA00023242"/>
    </source>
</evidence>
<evidence type="ECO:0000256" key="3">
    <source>
        <dbReference type="ARBA" id="ARBA00023163"/>
    </source>
</evidence>
<accession>A0A5N6ZAW5</accession>
<dbReference type="InterPro" id="IPR021858">
    <property type="entry name" value="Fun_TF"/>
</dbReference>
<dbReference type="PANTHER" id="PTHR47784">
    <property type="entry name" value="STEROL UPTAKE CONTROL PROTEIN 2"/>
    <property type="match status" value="1"/>
</dbReference>
<name>A0A5N6ZAW5_9EURO</name>
<dbReference type="InterPro" id="IPR001138">
    <property type="entry name" value="Zn2Cys6_DnaBD"/>
</dbReference>
<dbReference type="InterPro" id="IPR036864">
    <property type="entry name" value="Zn2-C6_fun-type_DNA-bd_sf"/>
</dbReference>
<keyword evidence="3" id="KW-0804">Transcription</keyword>
<keyword evidence="7" id="KW-1185">Reference proteome</keyword>
<sequence length="386" mass="43936">MPSRRSHTKSRKGCLQCKRRHVKCDEGLPRCGLCQKRRLQCTYPAPLSEADSQNPSTPQDGIELMYSSTELSLSTRMLEMRLFHFYLTETYLTLNDGKLAADQFYSAIPGLATSYPFCLDALLAVSALHLASKETGDNRHWIESALKYQNRSCSAMSRVLTKFSVEHVGPAFICSILIMLCSYAYPCVSKDDQPFDPLAQVLEIRRLLGGCAFFFHQLGKIEQPGELAGWLQYKEADDSDGDITKKAKDPRFIELRSAILNSLARIRKRIDDVHGPDRNLYRDIWEFLDEAARRPMGGREGGVIALPVRISDAYVDLLKKGDWMARILFLHYGVGIHLLSDRWFVKDWGRRLVSTVLQPLEEIPAEWIETVAWTRQAVGLEQWSKS</sequence>
<dbReference type="Pfam" id="PF00172">
    <property type="entry name" value="Zn_clus"/>
    <property type="match status" value="1"/>
</dbReference>
<dbReference type="GO" id="GO:0008270">
    <property type="term" value="F:zinc ion binding"/>
    <property type="evidence" value="ECO:0007669"/>
    <property type="project" value="InterPro"/>
</dbReference>
<dbReference type="EMBL" id="ML739086">
    <property type="protein sequence ID" value="KAE8353869.1"/>
    <property type="molecule type" value="Genomic_DNA"/>
</dbReference>
<dbReference type="InterPro" id="IPR053157">
    <property type="entry name" value="Sterol_Uptake_Regulator"/>
</dbReference>
<dbReference type="PROSITE" id="PS00463">
    <property type="entry name" value="ZN2_CY6_FUNGAL_1"/>
    <property type="match status" value="1"/>
</dbReference>
<evidence type="ECO:0000313" key="7">
    <source>
        <dbReference type="Proteomes" id="UP000327118"/>
    </source>
</evidence>
<protein>
    <recommendedName>
        <fullName evidence="5">Zn(2)-C6 fungal-type domain-containing protein</fullName>
    </recommendedName>
</protein>
<reference evidence="7" key="1">
    <citation type="submission" date="2019-04" db="EMBL/GenBank/DDBJ databases">
        <title>Friends and foes A comparative genomics studyof 23 Aspergillus species from section Flavi.</title>
        <authorList>
            <consortium name="DOE Joint Genome Institute"/>
            <person name="Kjaerbolling I."/>
            <person name="Vesth T."/>
            <person name="Frisvad J.C."/>
            <person name="Nybo J.L."/>
            <person name="Theobald S."/>
            <person name="Kildgaard S."/>
            <person name="Isbrandt T."/>
            <person name="Kuo A."/>
            <person name="Sato A."/>
            <person name="Lyhne E.K."/>
            <person name="Kogle M.E."/>
            <person name="Wiebenga A."/>
            <person name="Kun R.S."/>
            <person name="Lubbers R.J."/>
            <person name="Makela M.R."/>
            <person name="Barry K."/>
            <person name="Chovatia M."/>
            <person name="Clum A."/>
            <person name="Daum C."/>
            <person name="Haridas S."/>
            <person name="He G."/>
            <person name="LaButti K."/>
            <person name="Lipzen A."/>
            <person name="Mondo S."/>
            <person name="Riley R."/>
            <person name="Salamov A."/>
            <person name="Simmons B.A."/>
            <person name="Magnuson J.K."/>
            <person name="Henrissat B."/>
            <person name="Mortensen U.H."/>
            <person name="Larsen T.O."/>
            <person name="Devries R.P."/>
            <person name="Grigoriev I.V."/>
            <person name="Machida M."/>
            <person name="Baker S.E."/>
            <person name="Andersen M.R."/>
        </authorList>
    </citation>
    <scope>NUCLEOTIDE SEQUENCE [LARGE SCALE GENOMIC DNA]</scope>
    <source>
        <strain evidence="7">CBS 553.77</strain>
    </source>
</reference>
<dbReference type="CDD" id="cd00067">
    <property type="entry name" value="GAL4"/>
    <property type="match status" value="1"/>
</dbReference>
<evidence type="ECO:0000256" key="2">
    <source>
        <dbReference type="ARBA" id="ARBA00023125"/>
    </source>
</evidence>
<feature type="domain" description="Zn(2)-C6 fungal-type" evidence="5">
    <location>
        <begin position="13"/>
        <end position="43"/>
    </location>
</feature>
<dbReference type="GO" id="GO:0003677">
    <property type="term" value="F:DNA binding"/>
    <property type="evidence" value="ECO:0007669"/>
    <property type="project" value="UniProtKB-KW"/>
</dbReference>
<evidence type="ECO:0000256" key="1">
    <source>
        <dbReference type="ARBA" id="ARBA00023015"/>
    </source>
</evidence>
<dbReference type="GO" id="GO:0001228">
    <property type="term" value="F:DNA-binding transcription activator activity, RNA polymerase II-specific"/>
    <property type="evidence" value="ECO:0007669"/>
    <property type="project" value="TreeGrafter"/>
</dbReference>
<proteinExistence type="predicted"/>
<dbReference type="SMART" id="SM00066">
    <property type="entry name" value="GAL4"/>
    <property type="match status" value="1"/>
</dbReference>
<gene>
    <name evidence="6" type="ORF">BDV28DRAFT_132251</name>
</gene>
<dbReference type="PROSITE" id="PS50048">
    <property type="entry name" value="ZN2_CY6_FUNGAL_2"/>
    <property type="match status" value="1"/>
</dbReference>